<dbReference type="AlphaFoldDB" id="X8CEX0"/>
<accession>X8CEX0</accession>
<proteinExistence type="predicted"/>
<feature type="compositionally biased region" description="Basic residues" evidence="1">
    <location>
        <begin position="95"/>
        <end position="117"/>
    </location>
</feature>
<feature type="region of interest" description="Disordered" evidence="1">
    <location>
        <begin position="64"/>
        <end position="117"/>
    </location>
</feature>
<name>X8CEX0_MYCXE</name>
<dbReference type="EMBL" id="JAOB01000032">
    <property type="protein sequence ID" value="EUA54654.1"/>
    <property type="molecule type" value="Genomic_DNA"/>
</dbReference>
<organism evidence="2">
    <name type="scientific">Mycobacterium xenopi 4042</name>
    <dbReference type="NCBI Taxonomy" id="1299334"/>
    <lineage>
        <taxon>Bacteria</taxon>
        <taxon>Bacillati</taxon>
        <taxon>Actinomycetota</taxon>
        <taxon>Actinomycetes</taxon>
        <taxon>Mycobacteriales</taxon>
        <taxon>Mycobacteriaceae</taxon>
        <taxon>Mycobacterium</taxon>
    </lineage>
</organism>
<comment type="caution">
    <text evidence="2">The sequence shown here is derived from an EMBL/GenBank/DDBJ whole genome shotgun (WGS) entry which is preliminary data.</text>
</comment>
<evidence type="ECO:0000313" key="2">
    <source>
        <dbReference type="EMBL" id="EUA54654.1"/>
    </source>
</evidence>
<sequence length="117" mass="13238">MSDDQPDSFSKLWDEAIDEHLAQLSPAELRARIERVRQMSDDYSDIPVSDVTARHKRIAENMAAKTAQLRRVPADHNGALGPASHPLTSPDRSPNHRKRHNRALHPIGRRPRRRAAA</sequence>
<dbReference type="PATRIC" id="fig|1299334.3.peg.3377"/>
<evidence type="ECO:0000256" key="1">
    <source>
        <dbReference type="SAM" id="MobiDB-lite"/>
    </source>
</evidence>
<reference evidence="2" key="1">
    <citation type="submission" date="2014-01" db="EMBL/GenBank/DDBJ databases">
        <authorList>
            <person name="Brown-Elliot B."/>
            <person name="Wallace R."/>
            <person name="Lenaerts A."/>
            <person name="Ordway D."/>
            <person name="DeGroote M.A."/>
            <person name="Parker T."/>
            <person name="Sizemore C."/>
            <person name="Tallon L.J."/>
            <person name="Sadzewicz L.K."/>
            <person name="Sengamalay N."/>
            <person name="Fraser C.M."/>
            <person name="Hine E."/>
            <person name="Shefchek K.A."/>
            <person name="Das S.P."/>
            <person name="Tettelin H."/>
        </authorList>
    </citation>
    <scope>NUCLEOTIDE SEQUENCE [LARGE SCALE GENOMIC DNA]</scope>
    <source>
        <strain evidence="2">4042</strain>
    </source>
</reference>
<gene>
    <name evidence="2" type="ORF">I553_1568</name>
</gene>
<protein>
    <submittedName>
        <fullName evidence="2">Uncharacterized protein</fullName>
    </submittedName>
</protein>